<gene>
    <name evidence="1" type="ORF">PHATRDRAFT_41267</name>
</gene>
<accession>B7GDR9</accession>
<protein>
    <submittedName>
        <fullName evidence="1">Uncharacterized protein</fullName>
    </submittedName>
</protein>
<proteinExistence type="predicted"/>
<dbReference type="InParanoid" id="B7GDR9"/>
<dbReference type="KEGG" id="pti:PHATRDRAFT_41267"/>
<evidence type="ECO:0000313" key="1">
    <source>
        <dbReference type="EMBL" id="EEC43309.1"/>
    </source>
</evidence>
<reference evidence="1 2" key="1">
    <citation type="journal article" date="2008" name="Nature">
        <title>The Phaeodactylum genome reveals the evolutionary history of diatom genomes.</title>
        <authorList>
            <person name="Bowler C."/>
            <person name="Allen A.E."/>
            <person name="Badger J.H."/>
            <person name="Grimwood J."/>
            <person name="Jabbari K."/>
            <person name="Kuo A."/>
            <person name="Maheswari U."/>
            <person name="Martens C."/>
            <person name="Maumus F."/>
            <person name="Otillar R.P."/>
            <person name="Rayko E."/>
            <person name="Salamov A."/>
            <person name="Vandepoele K."/>
            <person name="Beszteri B."/>
            <person name="Gruber A."/>
            <person name="Heijde M."/>
            <person name="Katinka M."/>
            <person name="Mock T."/>
            <person name="Valentin K."/>
            <person name="Verret F."/>
            <person name="Berges J.A."/>
            <person name="Brownlee C."/>
            <person name="Cadoret J.P."/>
            <person name="Chiovitti A."/>
            <person name="Choi C.J."/>
            <person name="Coesel S."/>
            <person name="De Martino A."/>
            <person name="Detter J.C."/>
            <person name="Durkin C."/>
            <person name="Falciatore A."/>
            <person name="Fournet J."/>
            <person name="Haruta M."/>
            <person name="Huysman M.J."/>
            <person name="Jenkins B.D."/>
            <person name="Jiroutova K."/>
            <person name="Jorgensen R.E."/>
            <person name="Joubert Y."/>
            <person name="Kaplan A."/>
            <person name="Kroger N."/>
            <person name="Kroth P.G."/>
            <person name="La Roche J."/>
            <person name="Lindquist E."/>
            <person name="Lommer M."/>
            <person name="Martin-Jezequel V."/>
            <person name="Lopez P.J."/>
            <person name="Lucas S."/>
            <person name="Mangogna M."/>
            <person name="McGinnis K."/>
            <person name="Medlin L.K."/>
            <person name="Montsant A."/>
            <person name="Oudot-Le Secq M.P."/>
            <person name="Napoli C."/>
            <person name="Obornik M."/>
            <person name="Parker M.S."/>
            <person name="Petit J.L."/>
            <person name="Porcel B.M."/>
            <person name="Poulsen N."/>
            <person name="Robison M."/>
            <person name="Rychlewski L."/>
            <person name="Rynearson T.A."/>
            <person name="Schmutz J."/>
            <person name="Shapiro H."/>
            <person name="Siaut M."/>
            <person name="Stanley M."/>
            <person name="Sussman M.R."/>
            <person name="Taylor A.R."/>
            <person name="Vardi A."/>
            <person name="von Dassow P."/>
            <person name="Vyverman W."/>
            <person name="Willis A."/>
            <person name="Wyrwicz L.S."/>
            <person name="Rokhsar D.S."/>
            <person name="Weissenbach J."/>
            <person name="Armbrust E.V."/>
            <person name="Green B.R."/>
            <person name="Van de Peer Y."/>
            <person name="Grigoriev I.V."/>
        </authorList>
    </citation>
    <scope>NUCLEOTIDE SEQUENCE [LARGE SCALE GENOMIC DNA]</scope>
    <source>
        <strain evidence="1 2">CCAP 1055/1</strain>
    </source>
</reference>
<dbReference type="RefSeq" id="XP_002185177.1">
    <property type="nucleotide sequence ID" value="XM_002185141.1"/>
</dbReference>
<dbReference type="EMBL" id="CM000630">
    <property type="protein sequence ID" value="EEC43309.1"/>
    <property type="molecule type" value="Genomic_DNA"/>
</dbReference>
<dbReference type="Proteomes" id="UP000000759">
    <property type="component" value="Chromosome 28"/>
</dbReference>
<dbReference type="AlphaFoldDB" id="B7GDR9"/>
<dbReference type="OrthoDB" id="36175at2759"/>
<evidence type="ECO:0000313" key="2">
    <source>
        <dbReference type="Proteomes" id="UP000000759"/>
    </source>
</evidence>
<dbReference type="GeneID" id="7198990"/>
<dbReference type="HOGENOM" id="CLU_1345499_0_0_1"/>
<dbReference type="PaxDb" id="2850-Phatr41267"/>
<dbReference type="eggNOG" id="ENOG502SXYV">
    <property type="taxonomic scope" value="Eukaryota"/>
</dbReference>
<name>B7GDR9_PHATC</name>
<organism evidence="1 2">
    <name type="scientific">Phaeodactylum tricornutum (strain CCAP 1055/1)</name>
    <dbReference type="NCBI Taxonomy" id="556484"/>
    <lineage>
        <taxon>Eukaryota</taxon>
        <taxon>Sar</taxon>
        <taxon>Stramenopiles</taxon>
        <taxon>Ochrophyta</taxon>
        <taxon>Bacillariophyta</taxon>
        <taxon>Bacillariophyceae</taxon>
        <taxon>Bacillariophycidae</taxon>
        <taxon>Naviculales</taxon>
        <taxon>Phaeodactylaceae</taxon>
        <taxon>Phaeodactylum</taxon>
    </lineage>
</organism>
<sequence length="204" mass="22983">MLDPIPVSPSGHASPQFSERITSKSVDRIIETTSMREGRLRTDRRLMILRRTTQGTSSLNSVASWDSPVIGTDQVIMFSAWQKLSKEKQFLWTLISGGIVIGSVMKVGFFKIQKNILLEAGARDQRDGLKHLQEAKEFAEWSKKDREARLPKLTPEQREQMREYLKIVQQHGLTKGMEGAENNDCNGCPVLKQGKSFASSMTSD</sequence>
<reference evidence="2" key="2">
    <citation type="submission" date="2008-08" db="EMBL/GenBank/DDBJ databases">
        <authorList>
            <consortium name="Diatom Consortium"/>
            <person name="Grigoriev I."/>
            <person name="Grimwood J."/>
            <person name="Kuo A."/>
            <person name="Otillar R.P."/>
            <person name="Salamov A."/>
            <person name="Detter J.C."/>
            <person name="Lindquist E."/>
            <person name="Shapiro H."/>
            <person name="Lucas S."/>
            <person name="Glavina del Rio T."/>
            <person name="Pitluck S."/>
            <person name="Rokhsar D."/>
            <person name="Bowler C."/>
        </authorList>
    </citation>
    <scope>GENOME REANNOTATION</scope>
    <source>
        <strain evidence="2">CCAP 1055/1</strain>
    </source>
</reference>
<keyword evidence="2" id="KW-1185">Reference proteome</keyword>